<evidence type="ECO:0000313" key="1">
    <source>
        <dbReference type="EMBL" id="GFR80068.1"/>
    </source>
</evidence>
<dbReference type="AlphaFoldDB" id="A0AAV4G3F2"/>
<proteinExistence type="predicted"/>
<evidence type="ECO:0000313" key="2">
    <source>
        <dbReference type="Proteomes" id="UP000762676"/>
    </source>
</evidence>
<keyword evidence="2" id="KW-1185">Reference proteome</keyword>
<gene>
    <name evidence="1" type="ORF">ElyMa_002304900</name>
</gene>
<dbReference type="EMBL" id="BMAT01004771">
    <property type="protein sequence ID" value="GFR80068.1"/>
    <property type="molecule type" value="Genomic_DNA"/>
</dbReference>
<sequence length="136" mass="15961">MCVNSLSQGLNVDLPKAGLEPLIYGPRAERLPLDHDATKKLDRYYHKQLTNSKRFFRKKYTVAYADVLPQNIDVVKFRRYLKYKPMSIKLNEQNYIEMDAHGKASIKSEPAEDVHRRKQLSTAKLQNVWIRDDKLK</sequence>
<name>A0AAV4G3F2_9GAST</name>
<accession>A0AAV4G3F2</accession>
<protein>
    <submittedName>
        <fullName evidence="1">Uncharacterized protein</fullName>
    </submittedName>
</protein>
<reference evidence="1 2" key="1">
    <citation type="journal article" date="2021" name="Elife">
        <title>Chloroplast acquisition without the gene transfer in kleptoplastic sea slugs, Plakobranchus ocellatus.</title>
        <authorList>
            <person name="Maeda T."/>
            <person name="Takahashi S."/>
            <person name="Yoshida T."/>
            <person name="Shimamura S."/>
            <person name="Takaki Y."/>
            <person name="Nagai Y."/>
            <person name="Toyoda A."/>
            <person name="Suzuki Y."/>
            <person name="Arimoto A."/>
            <person name="Ishii H."/>
            <person name="Satoh N."/>
            <person name="Nishiyama T."/>
            <person name="Hasebe M."/>
            <person name="Maruyama T."/>
            <person name="Minagawa J."/>
            <person name="Obokata J."/>
            <person name="Shigenobu S."/>
        </authorList>
    </citation>
    <scope>NUCLEOTIDE SEQUENCE [LARGE SCALE GENOMIC DNA]</scope>
</reference>
<comment type="caution">
    <text evidence="1">The sequence shown here is derived from an EMBL/GenBank/DDBJ whole genome shotgun (WGS) entry which is preliminary data.</text>
</comment>
<dbReference type="Proteomes" id="UP000762676">
    <property type="component" value="Unassembled WGS sequence"/>
</dbReference>
<organism evidence="1 2">
    <name type="scientific">Elysia marginata</name>
    <dbReference type="NCBI Taxonomy" id="1093978"/>
    <lineage>
        <taxon>Eukaryota</taxon>
        <taxon>Metazoa</taxon>
        <taxon>Spiralia</taxon>
        <taxon>Lophotrochozoa</taxon>
        <taxon>Mollusca</taxon>
        <taxon>Gastropoda</taxon>
        <taxon>Heterobranchia</taxon>
        <taxon>Euthyneura</taxon>
        <taxon>Panpulmonata</taxon>
        <taxon>Sacoglossa</taxon>
        <taxon>Placobranchoidea</taxon>
        <taxon>Plakobranchidae</taxon>
        <taxon>Elysia</taxon>
    </lineage>
</organism>